<keyword evidence="3 7" id="KW-0812">Transmembrane</keyword>
<dbReference type="Pfam" id="PF02653">
    <property type="entry name" value="BPD_transp_2"/>
    <property type="match status" value="1"/>
</dbReference>
<feature type="transmembrane region" description="Helical" evidence="7">
    <location>
        <begin position="200"/>
        <end position="220"/>
    </location>
</feature>
<reference evidence="8" key="1">
    <citation type="submission" date="2020-10" db="EMBL/GenBank/DDBJ databases">
        <title>Sequencing the genomes of 1000 actinobacteria strains.</title>
        <authorList>
            <person name="Klenk H.-P."/>
        </authorList>
    </citation>
    <scope>NUCLEOTIDE SEQUENCE</scope>
    <source>
        <strain evidence="8">DSM 46832</strain>
    </source>
</reference>
<feature type="region of interest" description="Disordered" evidence="6">
    <location>
        <begin position="1"/>
        <end position="32"/>
    </location>
</feature>
<dbReference type="PANTHER" id="PTHR30482">
    <property type="entry name" value="HIGH-AFFINITY BRANCHED-CHAIN AMINO ACID TRANSPORT SYSTEM PERMEASE"/>
    <property type="match status" value="1"/>
</dbReference>
<evidence type="ECO:0000256" key="4">
    <source>
        <dbReference type="ARBA" id="ARBA00022989"/>
    </source>
</evidence>
<keyword evidence="2" id="KW-1003">Cell membrane</keyword>
<organism evidence="8 9">
    <name type="scientific">Plantactinospora soyae</name>
    <dbReference type="NCBI Taxonomy" id="1544732"/>
    <lineage>
        <taxon>Bacteria</taxon>
        <taxon>Bacillati</taxon>
        <taxon>Actinomycetota</taxon>
        <taxon>Actinomycetes</taxon>
        <taxon>Micromonosporales</taxon>
        <taxon>Micromonosporaceae</taxon>
        <taxon>Plantactinospora</taxon>
    </lineage>
</organism>
<dbReference type="InterPro" id="IPR001851">
    <property type="entry name" value="ABC_transp_permease"/>
</dbReference>
<keyword evidence="5 7" id="KW-0472">Membrane</keyword>
<evidence type="ECO:0000256" key="7">
    <source>
        <dbReference type="SAM" id="Phobius"/>
    </source>
</evidence>
<evidence type="ECO:0000313" key="9">
    <source>
        <dbReference type="Proteomes" id="UP000649753"/>
    </source>
</evidence>
<dbReference type="PANTHER" id="PTHR30482:SF20">
    <property type="entry name" value="HIGH-AFFINITY BRANCHED-CHAIN AMINO ACID TRANSPORT SYSTEM PERMEASE PROTEIN LIVM"/>
    <property type="match status" value="1"/>
</dbReference>
<evidence type="ECO:0000256" key="1">
    <source>
        <dbReference type="ARBA" id="ARBA00004651"/>
    </source>
</evidence>
<feature type="transmembrane region" description="Helical" evidence="7">
    <location>
        <begin position="91"/>
        <end position="108"/>
    </location>
</feature>
<dbReference type="InterPro" id="IPR043428">
    <property type="entry name" value="LivM-like"/>
</dbReference>
<evidence type="ECO:0000256" key="5">
    <source>
        <dbReference type="ARBA" id="ARBA00023136"/>
    </source>
</evidence>
<dbReference type="CDD" id="cd06581">
    <property type="entry name" value="TM_PBP1_LivM_like"/>
    <property type="match status" value="1"/>
</dbReference>
<feature type="transmembrane region" description="Helical" evidence="7">
    <location>
        <begin position="120"/>
        <end position="144"/>
    </location>
</feature>
<dbReference type="Proteomes" id="UP000649753">
    <property type="component" value="Unassembled WGS sequence"/>
</dbReference>
<dbReference type="GO" id="GO:0015658">
    <property type="term" value="F:branched-chain amino acid transmembrane transporter activity"/>
    <property type="evidence" value="ECO:0007669"/>
    <property type="project" value="InterPro"/>
</dbReference>
<evidence type="ECO:0000256" key="6">
    <source>
        <dbReference type="SAM" id="MobiDB-lite"/>
    </source>
</evidence>
<evidence type="ECO:0000313" key="8">
    <source>
        <dbReference type="EMBL" id="MBE1489841.1"/>
    </source>
</evidence>
<feature type="transmembrane region" description="Helical" evidence="7">
    <location>
        <begin position="283"/>
        <end position="312"/>
    </location>
</feature>
<dbReference type="EMBL" id="JADBEB010000001">
    <property type="protein sequence ID" value="MBE1489841.1"/>
    <property type="molecule type" value="Genomic_DNA"/>
</dbReference>
<gene>
    <name evidence="8" type="ORF">H4W31_005479</name>
</gene>
<sequence length="389" mass="40020">MRAGALPVAPPESDGGPARTSERGGADRPTGPRGSTLLRHLVVVLVAAAALLAASYLLDPFRNFQLATVAAYLCATAGLTVLIGLNGQLSLGHGALMATGAYTVALSQNALADRGMTGSWLLPLSLGAAVLTTIAVGAVIGVAAARLRGPYLAGVTLAVAVVVPALTVTFDGIFNGEQGLSVYLEPPPAALGPYFPYERWQLWIAGTATLLALLLVANLVRSRYGRNFRAVRDDEIAARLAGIHVARTQVIAFVLSAATAGLGGGLLAVLAQSVSPGAFSLTLSLFLLMAVVLGGLGSLAGAVWGAAVLVLLPELSHHLTEQLSLSPAVAQRLAGNLPLAIFGITLIVVMIAAPGGVQGLLSRLARTRPVRAGLRSLRRPTRRSRQTRT</sequence>
<accession>A0A927R9I7</accession>
<keyword evidence="4 7" id="KW-1133">Transmembrane helix</keyword>
<dbReference type="AlphaFoldDB" id="A0A927R9I7"/>
<protein>
    <submittedName>
        <fullName evidence="8">Branched-chain amino acid transport system permease protein</fullName>
    </submittedName>
</protein>
<dbReference type="GO" id="GO:0005886">
    <property type="term" value="C:plasma membrane"/>
    <property type="evidence" value="ECO:0007669"/>
    <property type="project" value="UniProtKB-SubCell"/>
</dbReference>
<feature type="transmembrane region" description="Helical" evidence="7">
    <location>
        <begin position="151"/>
        <end position="174"/>
    </location>
</feature>
<evidence type="ECO:0000256" key="3">
    <source>
        <dbReference type="ARBA" id="ARBA00022692"/>
    </source>
</evidence>
<keyword evidence="9" id="KW-1185">Reference proteome</keyword>
<feature type="transmembrane region" description="Helical" evidence="7">
    <location>
        <begin position="37"/>
        <end position="58"/>
    </location>
</feature>
<feature type="transmembrane region" description="Helical" evidence="7">
    <location>
        <begin position="64"/>
        <end position="84"/>
    </location>
</feature>
<comment type="subcellular location">
    <subcellularLocation>
        <location evidence="1">Cell membrane</location>
        <topology evidence="1">Multi-pass membrane protein</topology>
    </subcellularLocation>
</comment>
<name>A0A927R9I7_9ACTN</name>
<evidence type="ECO:0000256" key="2">
    <source>
        <dbReference type="ARBA" id="ARBA00022475"/>
    </source>
</evidence>
<dbReference type="RefSeq" id="WP_192769236.1">
    <property type="nucleotide sequence ID" value="NZ_JADBEB010000001.1"/>
</dbReference>
<feature type="transmembrane region" description="Helical" evidence="7">
    <location>
        <begin position="250"/>
        <end position="271"/>
    </location>
</feature>
<comment type="caution">
    <text evidence="8">The sequence shown here is derived from an EMBL/GenBank/DDBJ whole genome shotgun (WGS) entry which is preliminary data.</text>
</comment>
<feature type="transmembrane region" description="Helical" evidence="7">
    <location>
        <begin position="333"/>
        <end position="353"/>
    </location>
</feature>
<proteinExistence type="predicted"/>